<evidence type="ECO:0000313" key="3">
    <source>
        <dbReference type="Proteomes" id="UP001497516"/>
    </source>
</evidence>
<evidence type="ECO:0000313" key="2">
    <source>
        <dbReference type="EMBL" id="CAL1406549.1"/>
    </source>
</evidence>
<feature type="compositionally biased region" description="Basic and acidic residues" evidence="1">
    <location>
        <begin position="47"/>
        <end position="60"/>
    </location>
</feature>
<keyword evidence="3" id="KW-1185">Reference proteome</keyword>
<accession>A0AAV2G781</accession>
<dbReference type="EMBL" id="OZ034821">
    <property type="protein sequence ID" value="CAL1406549.1"/>
    <property type="molecule type" value="Genomic_DNA"/>
</dbReference>
<dbReference type="AlphaFoldDB" id="A0AAV2G781"/>
<proteinExistence type="predicted"/>
<gene>
    <name evidence="2" type="ORF">LTRI10_LOCUS46266</name>
</gene>
<sequence>MRRVGSDLPHSCLTTSSSENEGKQAQPEKNLPPEVSLQTRPVVGEAPGRRMEGSLKKKGDSTFPREPLADHRWASRRSWAAKEFAGATF</sequence>
<reference evidence="2 3" key="1">
    <citation type="submission" date="2024-04" db="EMBL/GenBank/DDBJ databases">
        <authorList>
            <person name="Fracassetti M."/>
        </authorList>
    </citation>
    <scope>NUCLEOTIDE SEQUENCE [LARGE SCALE GENOMIC DNA]</scope>
</reference>
<dbReference type="Proteomes" id="UP001497516">
    <property type="component" value="Chromosome 8"/>
</dbReference>
<evidence type="ECO:0000256" key="1">
    <source>
        <dbReference type="SAM" id="MobiDB-lite"/>
    </source>
</evidence>
<feature type="region of interest" description="Disordered" evidence="1">
    <location>
        <begin position="1"/>
        <end position="69"/>
    </location>
</feature>
<organism evidence="2 3">
    <name type="scientific">Linum trigynum</name>
    <dbReference type="NCBI Taxonomy" id="586398"/>
    <lineage>
        <taxon>Eukaryota</taxon>
        <taxon>Viridiplantae</taxon>
        <taxon>Streptophyta</taxon>
        <taxon>Embryophyta</taxon>
        <taxon>Tracheophyta</taxon>
        <taxon>Spermatophyta</taxon>
        <taxon>Magnoliopsida</taxon>
        <taxon>eudicotyledons</taxon>
        <taxon>Gunneridae</taxon>
        <taxon>Pentapetalae</taxon>
        <taxon>rosids</taxon>
        <taxon>fabids</taxon>
        <taxon>Malpighiales</taxon>
        <taxon>Linaceae</taxon>
        <taxon>Linum</taxon>
    </lineage>
</organism>
<protein>
    <submittedName>
        <fullName evidence="2">Uncharacterized protein</fullName>
    </submittedName>
</protein>
<name>A0AAV2G781_9ROSI</name>